<proteinExistence type="predicted"/>
<keyword evidence="2" id="KW-1185">Reference proteome</keyword>
<evidence type="ECO:0000313" key="1">
    <source>
        <dbReference type="EMBL" id="SAL88983.1"/>
    </source>
</evidence>
<comment type="caution">
    <text evidence="1">The sequence shown here is derived from an EMBL/GenBank/DDBJ whole genome shotgun (WGS) entry which is preliminary data.</text>
</comment>
<name>A0A158L763_9BURK</name>
<gene>
    <name evidence="1" type="ORF">AWB68_08960</name>
</gene>
<protein>
    <submittedName>
        <fullName evidence="1">Uncharacterized protein</fullName>
    </submittedName>
</protein>
<organism evidence="1 2">
    <name type="scientific">Caballeronia choica</name>
    <dbReference type="NCBI Taxonomy" id="326476"/>
    <lineage>
        <taxon>Bacteria</taxon>
        <taxon>Pseudomonadati</taxon>
        <taxon>Pseudomonadota</taxon>
        <taxon>Betaproteobacteria</taxon>
        <taxon>Burkholderiales</taxon>
        <taxon>Burkholderiaceae</taxon>
        <taxon>Caballeronia</taxon>
    </lineage>
</organism>
<accession>A0A158L763</accession>
<dbReference type="Proteomes" id="UP000054770">
    <property type="component" value="Unassembled WGS sequence"/>
</dbReference>
<reference evidence="1" key="1">
    <citation type="submission" date="2016-01" db="EMBL/GenBank/DDBJ databases">
        <authorList>
            <person name="Peeters C."/>
        </authorList>
    </citation>
    <scope>NUCLEOTIDE SEQUENCE [LARGE SCALE GENOMIC DNA]</scope>
    <source>
        <strain evidence="1">LMG 22940</strain>
    </source>
</reference>
<dbReference type="AlphaFoldDB" id="A0A158L763"/>
<sequence length="137" mass="14977">MLGMLVLLHQARYRFTGGGSDTLSPVDQSLRGPLHVGAMRCGHVRGGRGKAAMPAAARMTGYPLPPMQELDHRGRDTRLQRLAHQCMRHAVAMLLDIDVIVDVNLDGFELRHLIGLRRQGQQGRRIECSEGACTAAG</sequence>
<evidence type="ECO:0000313" key="2">
    <source>
        <dbReference type="Proteomes" id="UP000054770"/>
    </source>
</evidence>
<dbReference type="EMBL" id="FCON02000611">
    <property type="protein sequence ID" value="SAL88983.1"/>
    <property type="molecule type" value="Genomic_DNA"/>
</dbReference>